<gene>
    <name evidence="2" type="ORF">SCARR_00060</name>
</gene>
<name>A0A6C2UCY9_9BACT</name>
<dbReference type="Proteomes" id="UP000346198">
    <property type="component" value="Unassembled WGS sequence"/>
</dbReference>
<reference evidence="2 3" key="1">
    <citation type="submission" date="2019-04" db="EMBL/GenBank/DDBJ databases">
        <authorList>
            <person name="Van Vliet M D."/>
        </authorList>
    </citation>
    <scope>NUCLEOTIDE SEQUENCE [LARGE SCALE GENOMIC DNA]</scope>
    <source>
        <strain evidence="2 3">F21</strain>
    </source>
</reference>
<dbReference type="AlphaFoldDB" id="A0A6C2UCY9"/>
<evidence type="ECO:0000313" key="2">
    <source>
        <dbReference type="EMBL" id="VGO18010.1"/>
    </source>
</evidence>
<proteinExistence type="predicted"/>
<dbReference type="InterPro" id="IPR033396">
    <property type="entry name" value="DUF5107"/>
</dbReference>
<organism evidence="2 3">
    <name type="scientific">Pontiella sulfatireligans</name>
    <dbReference type="NCBI Taxonomy" id="2750658"/>
    <lineage>
        <taxon>Bacteria</taxon>
        <taxon>Pseudomonadati</taxon>
        <taxon>Kiritimatiellota</taxon>
        <taxon>Kiritimatiellia</taxon>
        <taxon>Kiritimatiellales</taxon>
        <taxon>Pontiellaceae</taxon>
        <taxon>Pontiella</taxon>
    </lineage>
</organism>
<dbReference type="RefSeq" id="WP_222846108.1">
    <property type="nucleotide sequence ID" value="NZ_CAAHFH010000001.1"/>
</dbReference>
<protein>
    <recommendedName>
        <fullName evidence="1">DUF5107 domain-containing protein</fullName>
    </recommendedName>
</protein>
<dbReference type="EMBL" id="CAAHFH010000001">
    <property type="protein sequence ID" value="VGO18010.1"/>
    <property type="molecule type" value="Genomic_DNA"/>
</dbReference>
<keyword evidence="3" id="KW-1185">Reference proteome</keyword>
<accession>A0A6C2UCY9</accession>
<dbReference type="Pfam" id="PF17128">
    <property type="entry name" value="DUF5107"/>
    <property type="match status" value="1"/>
</dbReference>
<evidence type="ECO:0000313" key="3">
    <source>
        <dbReference type="Proteomes" id="UP000346198"/>
    </source>
</evidence>
<sequence>MEVQSVREPLDIPAYGVGQPEKNPAFFEKRVYQGSCGKVYPVPFIDKVFDEPQPQAYDSVRLENETIRLVMLPEIGGRIFLGKDKANADYDFFYRQDVIKPALVGLAGPWISGGVEFNWRSIISPAPLCRRMCIKKRRQTEQKSFGCRSTIRSTG</sequence>
<evidence type="ECO:0000259" key="1">
    <source>
        <dbReference type="Pfam" id="PF17128"/>
    </source>
</evidence>
<feature type="domain" description="DUF5107" evidence="1">
    <location>
        <begin position="38"/>
        <end position="129"/>
    </location>
</feature>